<reference evidence="1" key="1">
    <citation type="submission" date="2021-03" db="EMBL/GenBank/DDBJ databases">
        <authorList>
            <person name="Bekaert M."/>
        </authorList>
    </citation>
    <scope>NUCLEOTIDE SEQUENCE</scope>
</reference>
<evidence type="ECO:0000313" key="2">
    <source>
        <dbReference type="Proteomes" id="UP000683360"/>
    </source>
</evidence>
<proteinExistence type="predicted"/>
<organism evidence="1 2">
    <name type="scientific">Mytilus edulis</name>
    <name type="common">Blue mussel</name>
    <dbReference type="NCBI Taxonomy" id="6550"/>
    <lineage>
        <taxon>Eukaryota</taxon>
        <taxon>Metazoa</taxon>
        <taxon>Spiralia</taxon>
        <taxon>Lophotrochozoa</taxon>
        <taxon>Mollusca</taxon>
        <taxon>Bivalvia</taxon>
        <taxon>Autobranchia</taxon>
        <taxon>Pteriomorphia</taxon>
        <taxon>Mytilida</taxon>
        <taxon>Mytiloidea</taxon>
        <taxon>Mytilidae</taxon>
        <taxon>Mytilinae</taxon>
        <taxon>Mytilus</taxon>
    </lineage>
</organism>
<dbReference type="AlphaFoldDB" id="A0A8S3SDF3"/>
<comment type="caution">
    <text evidence="1">The sequence shown here is derived from an EMBL/GenBank/DDBJ whole genome shotgun (WGS) entry which is preliminary data.</text>
</comment>
<protein>
    <submittedName>
        <fullName evidence="1">Uncharacterized protein</fullName>
    </submittedName>
</protein>
<dbReference type="Proteomes" id="UP000683360">
    <property type="component" value="Unassembled WGS sequence"/>
</dbReference>
<name>A0A8S3SDF3_MYTED</name>
<dbReference type="EMBL" id="CAJPWZ010001484">
    <property type="protein sequence ID" value="CAG2216523.1"/>
    <property type="molecule type" value="Genomic_DNA"/>
</dbReference>
<dbReference type="OrthoDB" id="9996895at2759"/>
<gene>
    <name evidence="1" type="ORF">MEDL_30241</name>
</gene>
<evidence type="ECO:0000313" key="1">
    <source>
        <dbReference type="EMBL" id="CAG2216523.1"/>
    </source>
</evidence>
<keyword evidence="2" id="KW-1185">Reference proteome</keyword>
<accession>A0A8S3SDF3</accession>
<sequence>MESTAKQEVVLQSSVHLSCLNSSLGLSLGGSEGIMNLLKQLVKGQRDDLVTVVTEACDQYRKLMYNIVYNTYIDLLPMPKSQQTTPPSIKTKVKEKKTQLKRIKTFDLYDSEASNDGILDEPKEEVLEETKTEESKEEKVAIIKSLDQLTEFYDNMSFIDSVTIDSEVPESSNSFILHSKRCLHDTDITSSLEYIDKDNLCSEIEVRALYKLCTNQGQIQDTLKGQHIESLSIPSAGSQSQGVLVNRASNSKNLVLKKASNNVMSNLPLNVRCHQRSIVMDYMPTLREISKSEKLREMAKIKRRFHHYFDNIGLNFKDTTLDIMYTSFQ</sequence>